<accession>A0ABS2CBQ7</accession>
<dbReference type="InterPro" id="IPR001387">
    <property type="entry name" value="Cro/C1-type_HTH"/>
</dbReference>
<protein>
    <submittedName>
        <fullName evidence="2">Helix-turn-helix domain-containing protein</fullName>
    </submittedName>
</protein>
<dbReference type="Gene3D" id="1.10.260.40">
    <property type="entry name" value="lambda repressor-like DNA-binding domains"/>
    <property type="match status" value="1"/>
</dbReference>
<feature type="domain" description="HTH cro/C1-type" evidence="1">
    <location>
        <begin position="5"/>
        <end position="67"/>
    </location>
</feature>
<evidence type="ECO:0000313" key="3">
    <source>
        <dbReference type="Proteomes" id="UP001195660"/>
    </source>
</evidence>
<dbReference type="InterPro" id="IPR010982">
    <property type="entry name" value="Lambda_DNA-bd_dom_sf"/>
</dbReference>
<comment type="caution">
    <text evidence="2">The sequence shown here is derived from an EMBL/GenBank/DDBJ whole genome shotgun (WGS) entry which is preliminary data.</text>
</comment>
<dbReference type="RefSeq" id="WP_203570927.1">
    <property type="nucleotide sequence ID" value="NZ_WOFE01000003.1"/>
</dbReference>
<gene>
    <name evidence="2" type="ORF">GM173_08350</name>
</gene>
<evidence type="ECO:0000313" key="2">
    <source>
        <dbReference type="EMBL" id="MBM5571591.1"/>
    </source>
</evidence>
<sequence>MIRCHLSRLMGEKKVRVADVARATGLHRGTITLLYEETAVRIELDAMNRLCAYFGCRVEDIFEYIPDAGPDDEKTER</sequence>
<keyword evidence="3" id="KW-1185">Reference proteome</keyword>
<dbReference type="Pfam" id="PF13443">
    <property type="entry name" value="HTH_26"/>
    <property type="match status" value="1"/>
</dbReference>
<proteinExistence type="predicted"/>
<reference evidence="2 3" key="1">
    <citation type="submission" date="2019-11" db="EMBL/GenBank/DDBJ databases">
        <title>Novel Deefgea species.</title>
        <authorList>
            <person name="Han J.-H."/>
        </authorList>
    </citation>
    <scope>NUCLEOTIDE SEQUENCE [LARGE SCALE GENOMIC DNA]</scope>
    <source>
        <strain evidence="2 3">LMG 24817</strain>
    </source>
</reference>
<name>A0ABS2CBQ7_9NEIS</name>
<dbReference type="SUPFAM" id="SSF47413">
    <property type="entry name" value="lambda repressor-like DNA-binding domains"/>
    <property type="match status" value="1"/>
</dbReference>
<dbReference type="EMBL" id="WOFE01000003">
    <property type="protein sequence ID" value="MBM5571591.1"/>
    <property type="molecule type" value="Genomic_DNA"/>
</dbReference>
<dbReference type="Proteomes" id="UP001195660">
    <property type="component" value="Unassembled WGS sequence"/>
</dbReference>
<evidence type="ECO:0000259" key="1">
    <source>
        <dbReference type="Pfam" id="PF13443"/>
    </source>
</evidence>
<organism evidence="2 3">
    <name type="scientific">Deefgea chitinilytica</name>
    <dbReference type="NCBI Taxonomy" id="570276"/>
    <lineage>
        <taxon>Bacteria</taxon>
        <taxon>Pseudomonadati</taxon>
        <taxon>Pseudomonadota</taxon>
        <taxon>Betaproteobacteria</taxon>
        <taxon>Neisseriales</taxon>
        <taxon>Chitinibacteraceae</taxon>
        <taxon>Deefgea</taxon>
    </lineage>
</organism>